<dbReference type="Gene3D" id="3.30.450.40">
    <property type="match status" value="1"/>
</dbReference>
<dbReference type="PANTHER" id="PTHR43102:SF2">
    <property type="entry name" value="GAF DOMAIN-CONTAINING PROTEIN"/>
    <property type="match status" value="1"/>
</dbReference>
<dbReference type="Pfam" id="PF01590">
    <property type="entry name" value="GAF"/>
    <property type="match status" value="1"/>
</dbReference>
<evidence type="ECO:0000259" key="1">
    <source>
        <dbReference type="SMART" id="SM00065"/>
    </source>
</evidence>
<dbReference type="Proteomes" id="UP000289821">
    <property type="component" value="Unassembled WGS sequence"/>
</dbReference>
<dbReference type="Gene3D" id="1.10.287.130">
    <property type="match status" value="1"/>
</dbReference>
<dbReference type="SMART" id="SM00065">
    <property type="entry name" value="GAF"/>
    <property type="match status" value="1"/>
</dbReference>
<dbReference type="AlphaFoldDB" id="A0A4Q0NXK7"/>
<reference evidence="2 3" key="1">
    <citation type="submission" date="2018-07" db="EMBL/GenBank/DDBJ databases">
        <title>Leeuwenhoekiella genomics.</title>
        <authorList>
            <person name="Tahon G."/>
            <person name="Willems A."/>
        </authorList>
    </citation>
    <scope>NUCLEOTIDE SEQUENCE [LARGE SCALE GENOMIC DNA]</scope>
    <source>
        <strain evidence="2 3">R-50232</strain>
    </source>
</reference>
<dbReference type="GO" id="GO:0000155">
    <property type="term" value="F:phosphorelay sensor kinase activity"/>
    <property type="evidence" value="ECO:0007669"/>
    <property type="project" value="InterPro"/>
</dbReference>
<gene>
    <name evidence="2" type="ORF">DSM04_102229</name>
</gene>
<dbReference type="EMBL" id="QOVI01000002">
    <property type="protein sequence ID" value="RXG16648.1"/>
    <property type="molecule type" value="Genomic_DNA"/>
</dbReference>
<organism evidence="2 3">
    <name type="scientific">Leeuwenhoekiella aestuarii</name>
    <dbReference type="NCBI Taxonomy" id="2249426"/>
    <lineage>
        <taxon>Bacteria</taxon>
        <taxon>Pseudomonadati</taxon>
        <taxon>Bacteroidota</taxon>
        <taxon>Flavobacteriia</taxon>
        <taxon>Flavobacteriales</taxon>
        <taxon>Flavobacteriaceae</taxon>
        <taxon>Leeuwenhoekiella</taxon>
    </lineage>
</organism>
<evidence type="ECO:0000313" key="3">
    <source>
        <dbReference type="Proteomes" id="UP000289821"/>
    </source>
</evidence>
<feature type="domain" description="GAF" evidence="1">
    <location>
        <begin position="21"/>
        <end position="164"/>
    </location>
</feature>
<dbReference type="SUPFAM" id="SSF47384">
    <property type="entry name" value="Homodimeric domain of signal transducing histidine kinase"/>
    <property type="match status" value="1"/>
</dbReference>
<dbReference type="OrthoDB" id="9811889at2"/>
<keyword evidence="3" id="KW-1185">Reference proteome</keyword>
<dbReference type="InterPro" id="IPR036097">
    <property type="entry name" value="HisK_dim/P_sf"/>
</dbReference>
<comment type="caution">
    <text evidence="2">The sequence shown here is derived from an EMBL/GenBank/DDBJ whole genome shotgun (WGS) entry which is preliminary data.</text>
</comment>
<dbReference type="RefSeq" id="WP_128760318.1">
    <property type="nucleotide sequence ID" value="NZ_QOVJ01000003.1"/>
</dbReference>
<name>A0A4Q0NXK7_9FLAO</name>
<protein>
    <submittedName>
        <fullName evidence="2">GAF domain-containing protein</fullName>
    </submittedName>
</protein>
<sequence>MNFSIKSALKNLINYSSINTEPQKELDDLVYLASQIFNTPISLISILEKDRQVFKSRIGLELDQSLKEDSFCHHTLHHPDQPLIVTDALSDNRFIKSRLVTGYPNIRFYAGIPLKNSKNEIFGTFCIIDKKPRVISESEIKCLEILSRKAMFHLNSREIISNQKKVLKETSKKIINLERIETSLNKLNTISNYENALFELGFKQNSNGFFLRFLSEGIKKLYPDLNTSLEEITAVYILRNLNPKQRFKIIRRFLTSLNSEKEVKFEYLKNLNGNKVWYRVIFSSEKKEADSWLVHGIVKNITYEKEYQSALKKILFDISHIIRKPITTIIGLSDLLSNNTNLKLDEKLEIVNLISMASKELEKYTVGLNSDYQDKMDNLIDY</sequence>
<dbReference type="InterPro" id="IPR029016">
    <property type="entry name" value="GAF-like_dom_sf"/>
</dbReference>
<evidence type="ECO:0000313" key="2">
    <source>
        <dbReference type="EMBL" id="RXG16648.1"/>
    </source>
</evidence>
<proteinExistence type="predicted"/>
<dbReference type="InterPro" id="IPR003018">
    <property type="entry name" value="GAF"/>
</dbReference>
<dbReference type="SUPFAM" id="SSF55781">
    <property type="entry name" value="GAF domain-like"/>
    <property type="match status" value="1"/>
</dbReference>
<accession>A0A4Q0NXK7</accession>
<dbReference type="PANTHER" id="PTHR43102">
    <property type="entry name" value="SLR1143 PROTEIN"/>
    <property type="match status" value="1"/>
</dbReference>